<keyword evidence="2" id="KW-1185">Reference proteome</keyword>
<protein>
    <submittedName>
        <fullName evidence="1">Uncharacterized protein</fullName>
    </submittedName>
</protein>
<reference evidence="1 2" key="1">
    <citation type="journal article" date="2011" name="J. Gen. Appl. Microbiol.">
        <title>Draft genome sequencing of the enigmatic yeast Saitoella complicata.</title>
        <authorList>
            <person name="Nishida H."/>
            <person name="Hamamoto M."/>
            <person name="Sugiyama J."/>
        </authorList>
    </citation>
    <scope>NUCLEOTIDE SEQUENCE [LARGE SCALE GENOMIC DNA]</scope>
    <source>
        <strain evidence="1 2">NRRL Y-17804</strain>
    </source>
</reference>
<evidence type="ECO:0000313" key="2">
    <source>
        <dbReference type="Proteomes" id="UP000033140"/>
    </source>
</evidence>
<organism evidence="1 2">
    <name type="scientific">Saitoella complicata (strain BCRC 22490 / CBS 7301 / JCM 7358 / NBRC 10748 / NRRL Y-17804)</name>
    <dbReference type="NCBI Taxonomy" id="698492"/>
    <lineage>
        <taxon>Eukaryota</taxon>
        <taxon>Fungi</taxon>
        <taxon>Dikarya</taxon>
        <taxon>Ascomycota</taxon>
        <taxon>Taphrinomycotina</taxon>
        <taxon>Taphrinomycotina incertae sedis</taxon>
        <taxon>Saitoella</taxon>
    </lineage>
</organism>
<dbReference type="EMBL" id="BACD03000024">
    <property type="protein sequence ID" value="GAO49594.1"/>
    <property type="molecule type" value="Genomic_DNA"/>
</dbReference>
<accession>A0A0E9NIC0</accession>
<sequence>MEYGVPCVFIGREIGQHFMEALHLSQHPTVITTSSFFEDASIVQRRIQGQDGDRSDLASLKGVVTLDFSTLERMYAQQYGSESERGATWKET</sequence>
<reference evidence="1 2" key="3">
    <citation type="journal article" date="2015" name="Genome Announc.">
        <title>Draft Genome Sequence of the Archiascomycetous Yeast Saitoella complicata.</title>
        <authorList>
            <person name="Yamauchi K."/>
            <person name="Kondo S."/>
            <person name="Hamamoto M."/>
            <person name="Takahashi Y."/>
            <person name="Ogura Y."/>
            <person name="Hayashi T."/>
            <person name="Nishida H."/>
        </authorList>
    </citation>
    <scope>NUCLEOTIDE SEQUENCE [LARGE SCALE GENOMIC DNA]</scope>
    <source>
        <strain evidence="1 2">NRRL Y-17804</strain>
    </source>
</reference>
<dbReference type="AlphaFoldDB" id="A0A0E9NIC0"/>
<comment type="caution">
    <text evidence="1">The sequence shown here is derived from an EMBL/GenBank/DDBJ whole genome shotgun (WGS) entry which is preliminary data.</text>
</comment>
<name>A0A0E9NIC0_SAICN</name>
<proteinExistence type="predicted"/>
<reference evidence="1 2" key="2">
    <citation type="journal article" date="2014" name="J. Gen. Appl. Microbiol.">
        <title>The early diverging ascomycetous budding yeast Saitoella complicata has three histone deacetylases belonging to the Clr6, Hos2, and Rpd3 lineages.</title>
        <authorList>
            <person name="Nishida H."/>
            <person name="Matsumoto T."/>
            <person name="Kondo S."/>
            <person name="Hamamoto M."/>
            <person name="Yoshikawa H."/>
        </authorList>
    </citation>
    <scope>NUCLEOTIDE SEQUENCE [LARGE SCALE GENOMIC DNA]</scope>
    <source>
        <strain evidence="1 2">NRRL Y-17804</strain>
    </source>
</reference>
<dbReference type="Proteomes" id="UP000033140">
    <property type="component" value="Unassembled WGS sequence"/>
</dbReference>
<gene>
    <name evidence="1" type="ORF">G7K_3743-t1</name>
</gene>
<evidence type="ECO:0000313" key="1">
    <source>
        <dbReference type="EMBL" id="GAO49594.1"/>
    </source>
</evidence>